<feature type="transmembrane region" description="Helical" evidence="7">
    <location>
        <begin position="75"/>
        <end position="95"/>
    </location>
</feature>
<keyword evidence="4 7" id="KW-0812">Transmembrane</keyword>
<keyword evidence="2 7" id="KW-0813">Transport</keyword>
<dbReference type="EMBL" id="CP064760">
    <property type="protein sequence ID" value="QPE03571.1"/>
    <property type="molecule type" value="Genomic_DNA"/>
</dbReference>
<keyword evidence="3" id="KW-1003">Cell membrane</keyword>
<accession>A0A7S8RG50</accession>
<gene>
    <name evidence="9" type="ORF">IT882_09465</name>
</gene>
<name>A0A7S8RG50_9MICO</name>
<evidence type="ECO:0000256" key="4">
    <source>
        <dbReference type="ARBA" id="ARBA00022692"/>
    </source>
</evidence>
<evidence type="ECO:0000259" key="8">
    <source>
        <dbReference type="PROSITE" id="PS50928"/>
    </source>
</evidence>
<protein>
    <submittedName>
        <fullName evidence="9">ABC transporter permease subunit</fullName>
    </submittedName>
</protein>
<dbReference type="Gene3D" id="1.10.3720.10">
    <property type="entry name" value="MetI-like"/>
    <property type="match status" value="1"/>
</dbReference>
<keyword evidence="5 7" id="KW-1133">Transmembrane helix</keyword>
<dbReference type="PANTHER" id="PTHR30151:SF0">
    <property type="entry name" value="ABC TRANSPORTER PERMEASE PROTEIN MJ0413-RELATED"/>
    <property type="match status" value="1"/>
</dbReference>
<dbReference type="PROSITE" id="PS50928">
    <property type="entry name" value="ABC_TM1"/>
    <property type="match status" value="1"/>
</dbReference>
<feature type="transmembrane region" description="Helical" evidence="7">
    <location>
        <begin position="107"/>
        <end position="127"/>
    </location>
</feature>
<evidence type="ECO:0000313" key="9">
    <source>
        <dbReference type="EMBL" id="QPE03571.1"/>
    </source>
</evidence>
<dbReference type="InterPro" id="IPR000515">
    <property type="entry name" value="MetI-like"/>
</dbReference>
<evidence type="ECO:0000256" key="2">
    <source>
        <dbReference type="ARBA" id="ARBA00022448"/>
    </source>
</evidence>
<dbReference type="InterPro" id="IPR035906">
    <property type="entry name" value="MetI-like_sf"/>
</dbReference>
<keyword evidence="10" id="KW-1185">Reference proteome</keyword>
<dbReference type="PANTHER" id="PTHR30151">
    <property type="entry name" value="ALKANE SULFONATE ABC TRANSPORTER-RELATED, MEMBRANE SUBUNIT"/>
    <property type="match status" value="1"/>
</dbReference>
<keyword evidence="6 7" id="KW-0472">Membrane</keyword>
<dbReference type="SUPFAM" id="SSF161098">
    <property type="entry name" value="MetI-like"/>
    <property type="match status" value="1"/>
</dbReference>
<evidence type="ECO:0000256" key="7">
    <source>
        <dbReference type="RuleBase" id="RU363032"/>
    </source>
</evidence>
<dbReference type="KEGG" id="msf:IT882_09465"/>
<feature type="transmembrane region" description="Helical" evidence="7">
    <location>
        <begin position="185"/>
        <end position="208"/>
    </location>
</feature>
<dbReference type="AlphaFoldDB" id="A0A7S8RG50"/>
<dbReference type="RefSeq" id="WP_195691673.1">
    <property type="nucleotide sequence ID" value="NZ_CP064760.1"/>
</dbReference>
<evidence type="ECO:0000256" key="6">
    <source>
        <dbReference type="ARBA" id="ARBA00023136"/>
    </source>
</evidence>
<comment type="similarity">
    <text evidence="7">Belongs to the binding-protein-dependent transport system permease family.</text>
</comment>
<sequence length="260" mass="26938">MTVQDLGPVGTATRSRKTIEIVIGVLLFASAWEIIGRTGVLSTSWPPLTDVLWVIVDPARAPRLWGALGVTVQEGLLGGVIGISAAVATAVLSRLMPVTRRPAERFAVLVEAVPVVALGPLLMVLLPRAVVPAALAATAAYFAAFVVICSALWTRRAAQEDLFAVLGARRIAVLAQLEAPAALPAVFAALQLAIPAALLGAVIGEWFGSARGIGPLLINSMQNYDIPLLWAAGVLTAVPASIVYGGAASLARRSAARFGL</sequence>
<dbReference type="GO" id="GO:0005886">
    <property type="term" value="C:plasma membrane"/>
    <property type="evidence" value="ECO:0007669"/>
    <property type="project" value="UniProtKB-SubCell"/>
</dbReference>
<dbReference type="Pfam" id="PF00528">
    <property type="entry name" value="BPD_transp_1"/>
    <property type="match status" value="1"/>
</dbReference>
<proteinExistence type="inferred from homology"/>
<evidence type="ECO:0000313" key="10">
    <source>
        <dbReference type="Proteomes" id="UP000594480"/>
    </source>
</evidence>
<dbReference type="Proteomes" id="UP000594480">
    <property type="component" value="Chromosome"/>
</dbReference>
<organism evidence="9 10">
    <name type="scientific">Microbacterium schleiferi</name>
    <dbReference type="NCBI Taxonomy" id="69362"/>
    <lineage>
        <taxon>Bacteria</taxon>
        <taxon>Bacillati</taxon>
        <taxon>Actinomycetota</taxon>
        <taxon>Actinomycetes</taxon>
        <taxon>Micrococcales</taxon>
        <taxon>Microbacteriaceae</taxon>
        <taxon>Microbacterium</taxon>
    </lineage>
</organism>
<feature type="transmembrane region" description="Helical" evidence="7">
    <location>
        <begin position="21"/>
        <end position="40"/>
    </location>
</feature>
<feature type="domain" description="ABC transmembrane type-1" evidence="8">
    <location>
        <begin position="64"/>
        <end position="247"/>
    </location>
</feature>
<evidence type="ECO:0000256" key="1">
    <source>
        <dbReference type="ARBA" id="ARBA00004651"/>
    </source>
</evidence>
<feature type="transmembrane region" description="Helical" evidence="7">
    <location>
        <begin position="133"/>
        <end position="153"/>
    </location>
</feature>
<feature type="transmembrane region" description="Helical" evidence="7">
    <location>
        <begin position="228"/>
        <end position="251"/>
    </location>
</feature>
<evidence type="ECO:0000256" key="5">
    <source>
        <dbReference type="ARBA" id="ARBA00022989"/>
    </source>
</evidence>
<reference evidence="9 10" key="1">
    <citation type="submission" date="2020-11" db="EMBL/GenBank/DDBJ databases">
        <title>Amino acid is mineralized and recycled by bacteria in oceanic microbiome.</title>
        <authorList>
            <person name="Zheng L.Y."/>
        </authorList>
    </citation>
    <scope>NUCLEOTIDE SEQUENCE [LARGE SCALE GENOMIC DNA]</scope>
    <source>
        <strain evidence="9 10">A32-1</strain>
    </source>
</reference>
<comment type="subcellular location">
    <subcellularLocation>
        <location evidence="1 7">Cell membrane</location>
        <topology evidence="1 7">Multi-pass membrane protein</topology>
    </subcellularLocation>
</comment>
<dbReference type="GO" id="GO:0055085">
    <property type="term" value="P:transmembrane transport"/>
    <property type="evidence" value="ECO:0007669"/>
    <property type="project" value="InterPro"/>
</dbReference>
<evidence type="ECO:0000256" key="3">
    <source>
        <dbReference type="ARBA" id="ARBA00022475"/>
    </source>
</evidence>